<sequence length="620" mass="72928">MECTICFENYSKDRPPYMLNCGHPFCLGCLKVMVSGRNIQCPLCKEKQFVDSVETVENHVVVNLSILNKYRNRNEEQKDPSRYSISKDPSHGLNIEIPNGFKCRKHKLPVHSYVKSNSALMCNECIESSSYDAENIEPIPQILKQLNSSLHSSKVKKEQCMSQLKMCQKELEIFFEKNRDATRHKIHDYFSSIVSMVKEIELKALAEFELKTDKELEKLHQVFNEIKSVNKNIQSDIINIDNLFAMDDKTKVVCMDLLEKIEKEKNEYYKDIDFPNYFLDIQTKPDNISLIKDVVEKSFDFSSEIIPNRDKRKLFMNMFDLRYMWYCHRCKHKNLIKKAPIECSRCHIYKPLELYPSVFKSKSEITDGELEHLKQRGTEEKLRMSANNQSLFDREEGRAWYAVEAKWMYDWKMFVQNKRDSCVPSFKKSDIDRIGILDPGPISNNILFNSSGDLKEDLVIEKDYKMVNERVWKTLFDIYGGGPIIKRAQCNIYSEVIEANDELEILANKIKKSRKVDKRKFKKKIIQFKDKNEELRKAIIDDRNYKLEDVVRERRNSFECLNRPTLQDQNEEEKENCEASRRNRPSSIQRGISSINGESVKKTLGNLWNGVSTQFNRYFK</sequence>
<dbReference type="InterPro" id="IPR050143">
    <property type="entry name" value="TRIM/RBCC"/>
</dbReference>
<dbReference type="InterPro" id="IPR017907">
    <property type="entry name" value="Znf_RING_CS"/>
</dbReference>
<dbReference type="InterPro" id="IPR001841">
    <property type="entry name" value="Znf_RING"/>
</dbReference>
<evidence type="ECO:0000313" key="10">
    <source>
        <dbReference type="Proteomes" id="UP001295684"/>
    </source>
</evidence>
<dbReference type="Pfam" id="PF06337">
    <property type="entry name" value="DUSP"/>
    <property type="match status" value="1"/>
</dbReference>
<dbReference type="GO" id="GO:0008270">
    <property type="term" value="F:zinc ion binding"/>
    <property type="evidence" value="ECO:0007669"/>
    <property type="project" value="UniProtKB-KW"/>
</dbReference>
<keyword evidence="3" id="KW-0862">Zinc</keyword>
<dbReference type="SUPFAM" id="SSF57850">
    <property type="entry name" value="RING/U-box"/>
    <property type="match status" value="1"/>
</dbReference>
<keyword evidence="10" id="KW-1185">Reference proteome</keyword>
<evidence type="ECO:0000256" key="4">
    <source>
        <dbReference type="PROSITE-ProRule" id="PRU00175"/>
    </source>
</evidence>
<evidence type="ECO:0000313" key="9">
    <source>
        <dbReference type="EMBL" id="CAI2362661.1"/>
    </source>
</evidence>
<dbReference type="Pfam" id="PF14634">
    <property type="entry name" value="zf-RING_5"/>
    <property type="match status" value="1"/>
</dbReference>
<dbReference type="PROSITE" id="PS50089">
    <property type="entry name" value="ZF_RING_2"/>
    <property type="match status" value="1"/>
</dbReference>
<dbReference type="Gene3D" id="3.30.40.10">
    <property type="entry name" value="Zinc/RING finger domain, C3HC4 (zinc finger)"/>
    <property type="match status" value="1"/>
</dbReference>
<evidence type="ECO:0000256" key="3">
    <source>
        <dbReference type="ARBA" id="ARBA00022833"/>
    </source>
</evidence>
<keyword evidence="1" id="KW-0479">Metal-binding</keyword>
<keyword evidence="2 4" id="KW-0863">Zinc-finger</keyword>
<dbReference type="SMART" id="SM00184">
    <property type="entry name" value="RING"/>
    <property type="match status" value="1"/>
</dbReference>
<evidence type="ECO:0000256" key="1">
    <source>
        <dbReference type="ARBA" id="ARBA00022723"/>
    </source>
</evidence>
<dbReference type="AlphaFoldDB" id="A0AAD1U643"/>
<feature type="coiled-coil region" evidence="5">
    <location>
        <begin position="496"/>
        <end position="538"/>
    </location>
</feature>
<name>A0AAD1U643_EUPCR</name>
<dbReference type="InterPro" id="IPR035927">
    <property type="entry name" value="DUSP-like_sf"/>
</dbReference>
<evidence type="ECO:0000256" key="2">
    <source>
        <dbReference type="ARBA" id="ARBA00022771"/>
    </source>
</evidence>
<accession>A0AAD1U643</accession>
<dbReference type="PANTHER" id="PTHR24103">
    <property type="entry name" value="E3 UBIQUITIN-PROTEIN LIGASE TRIM"/>
    <property type="match status" value="1"/>
</dbReference>
<evidence type="ECO:0000259" key="7">
    <source>
        <dbReference type="PROSITE" id="PS50089"/>
    </source>
</evidence>
<feature type="domain" description="RING-type" evidence="7">
    <location>
        <begin position="3"/>
        <end position="45"/>
    </location>
</feature>
<protein>
    <submittedName>
        <fullName evidence="9">Uncharacterized protein</fullName>
    </submittedName>
</protein>
<dbReference type="EMBL" id="CAMPGE010003815">
    <property type="protein sequence ID" value="CAI2362661.1"/>
    <property type="molecule type" value="Genomic_DNA"/>
</dbReference>
<dbReference type="SMART" id="SM00695">
    <property type="entry name" value="DUSP"/>
    <property type="match status" value="1"/>
</dbReference>
<reference evidence="9" key="1">
    <citation type="submission" date="2023-07" db="EMBL/GenBank/DDBJ databases">
        <authorList>
            <consortium name="AG Swart"/>
            <person name="Singh M."/>
            <person name="Singh A."/>
            <person name="Seah K."/>
            <person name="Emmerich C."/>
        </authorList>
    </citation>
    <scope>NUCLEOTIDE SEQUENCE</scope>
    <source>
        <strain evidence="9">DP1</strain>
    </source>
</reference>
<dbReference type="InterPro" id="IPR013083">
    <property type="entry name" value="Znf_RING/FYVE/PHD"/>
</dbReference>
<keyword evidence="5" id="KW-0175">Coiled coil</keyword>
<dbReference type="Gene3D" id="3.30.2230.10">
    <property type="entry name" value="DUSP-like"/>
    <property type="match status" value="1"/>
</dbReference>
<dbReference type="CDD" id="cd16564">
    <property type="entry name" value="RING-HC_RNF222"/>
    <property type="match status" value="1"/>
</dbReference>
<proteinExistence type="predicted"/>
<dbReference type="Proteomes" id="UP001295684">
    <property type="component" value="Unassembled WGS sequence"/>
</dbReference>
<gene>
    <name evidence="9" type="ORF">ECRASSUSDP1_LOCUS3987</name>
</gene>
<organism evidence="9 10">
    <name type="scientific">Euplotes crassus</name>
    <dbReference type="NCBI Taxonomy" id="5936"/>
    <lineage>
        <taxon>Eukaryota</taxon>
        <taxon>Sar</taxon>
        <taxon>Alveolata</taxon>
        <taxon>Ciliophora</taxon>
        <taxon>Intramacronucleata</taxon>
        <taxon>Spirotrichea</taxon>
        <taxon>Hypotrichia</taxon>
        <taxon>Euplotida</taxon>
        <taxon>Euplotidae</taxon>
        <taxon>Moneuplotes</taxon>
    </lineage>
</organism>
<feature type="compositionally biased region" description="Polar residues" evidence="6">
    <location>
        <begin position="585"/>
        <end position="594"/>
    </location>
</feature>
<evidence type="ECO:0000259" key="8">
    <source>
        <dbReference type="PROSITE" id="PS51283"/>
    </source>
</evidence>
<evidence type="ECO:0000256" key="6">
    <source>
        <dbReference type="SAM" id="MobiDB-lite"/>
    </source>
</evidence>
<dbReference type="PROSITE" id="PS00518">
    <property type="entry name" value="ZF_RING_1"/>
    <property type="match status" value="1"/>
</dbReference>
<evidence type="ECO:0000256" key="5">
    <source>
        <dbReference type="SAM" id="Coils"/>
    </source>
</evidence>
<dbReference type="GO" id="GO:0004843">
    <property type="term" value="F:cysteine-type deubiquitinase activity"/>
    <property type="evidence" value="ECO:0007669"/>
    <property type="project" value="InterPro"/>
</dbReference>
<dbReference type="PROSITE" id="PS51283">
    <property type="entry name" value="DUSP"/>
    <property type="match status" value="1"/>
</dbReference>
<feature type="domain" description="DUSP" evidence="8">
    <location>
        <begin position="370"/>
        <end position="490"/>
    </location>
</feature>
<feature type="region of interest" description="Disordered" evidence="6">
    <location>
        <begin position="569"/>
        <end position="594"/>
    </location>
</feature>
<dbReference type="InterPro" id="IPR006615">
    <property type="entry name" value="Pept_C19_DUSP"/>
</dbReference>
<dbReference type="SUPFAM" id="SSF143791">
    <property type="entry name" value="DUSP-like"/>
    <property type="match status" value="1"/>
</dbReference>
<comment type="caution">
    <text evidence="9">The sequence shown here is derived from an EMBL/GenBank/DDBJ whole genome shotgun (WGS) entry which is preliminary data.</text>
</comment>